<dbReference type="SUPFAM" id="SSF100895">
    <property type="entry name" value="Kazal-type serine protease inhibitors"/>
    <property type="match status" value="2"/>
</dbReference>
<evidence type="ECO:0000256" key="1">
    <source>
        <dbReference type="ARBA" id="ARBA00022690"/>
    </source>
</evidence>
<evidence type="ECO:0000259" key="5">
    <source>
        <dbReference type="PROSITE" id="PS51465"/>
    </source>
</evidence>
<dbReference type="InterPro" id="IPR036058">
    <property type="entry name" value="Kazal_dom_sf"/>
</dbReference>
<keyword evidence="6" id="KW-1185">Reference proteome</keyword>
<accession>A0ABM1MSW3</accession>
<evidence type="ECO:0000313" key="7">
    <source>
        <dbReference type="RefSeq" id="XP_017777663.1"/>
    </source>
</evidence>
<evidence type="ECO:0000256" key="2">
    <source>
        <dbReference type="ARBA" id="ARBA00022900"/>
    </source>
</evidence>
<dbReference type="InterPro" id="IPR050653">
    <property type="entry name" value="Prot_Inhib_GrowthFact_Antg"/>
</dbReference>
<dbReference type="PANTHER" id="PTHR10913">
    <property type="entry name" value="FOLLISTATIN-RELATED"/>
    <property type="match status" value="1"/>
</dbReference>
<keyword evidence="1 7" id="KW-0646">Protease inhibitor</keyword>
<keyword evidence="2 7" id="KW-0722">Serine protease inhibitor</keyword>
<dbReference type="GeneID" id="108563482"/>
<dbReference type="Proteomes" id="UP000695000">
    <property type="component" value="Unplaced"/>
</dbReference>
<organism evidence="6 7">
    <name type="scientific">Nicrophorus vespilloides</name>
    <name type="common">Boreal carrion beetle</name>
    <dbReference type="NCBI Taxonomy" id="110193"/>
    <lineage>
        <taxon>Eukaryota</taxon>
        <taxon>Metazoa</taxon>
        <taxon>Ecdysozoa</taxon>
        <taxon>Arthropoda</taxon>
        <taxon>Hexapoda</taxon>
        <taxon>Insecta</taxon>
        <taxon>Pterygota</taxon>
        <taxon>Neoptera</taxon>
        <taxon>Endopterygota</taxon>
        <taxon>Coleoptera</taxon>
        <taxon>Polyphaga</taxon>
        <taxon>Staphyliniformia</taxon>
        <taxon>Silphidae</taxon>
        <taxon>Nicrophorinae</taxon>
        <taxon>Nicrophorus</taxon>
    </lineage>
</organism>
<dbReference type="PANTHER" id="PTHR10913:SF45">
    <property type="entry name" value="FOLLISTATIN, ISOFORM A-RELATED"/>
    <property type="match status" value="1"/>
</dbReference>
<evidence type="ECO:0000256" key="4">
    <source>
        <dbReference type="SAM" id="SignalP"/>
    </source>
</evidence>
<dbReference type="InterPro" id="IPR002350">
    <property type="entry name" value="Kazal_dom"/>
</dbReference>
<feature type="chain" id="PRO_5046490413" evidence="4">
    <location>
        <begin position="20"/>
        <end position="110"/>
    </location>
</feature>
<dbReference type="Gene3D" id="3.30.60.30">
    <property type="match status" value="2"/>
</dbReference>
<name>A0ABM1MSW3_NICVS</name>
<keyword evidence="3" id="KW-1015">Disulfide bond</keyword>
<evidence type="ECO:0000256" key="3">
    <source>
        <dbReference type="ARBA" id="ARBA00023157"/>
    </source>
</evidence>
<dbReference type="RefSeq" id="XP_017777663.1">
    <property type="nucleotide sequence ID" value="XM_017922174.1"/>
</dbReference>
<feature type="domain" description="Kazal-like" evidence="5">
    <location>
        <begin position="16"/>
        <end position="64"/>
    </location>
</feature>
<dbReference type="PROSITE" id="PS51465">
    <property type="entry name" value="KAZAL_2"/>
    <property type="match status" value="2"/>
</dbReference>
<proteinExistence type="predicted"/>
<dbReference type="SMART" id="SM00280">
    <property type="entry name" value="KAZAL"/>
    <property type="match status" value="2"/>
</dbReference>
<sequence>MKSSAVFLFAVIAVAFAAADDCSKCENLWKPVCGSDGETYVNNCFLTCKNEEGLTVASRGPCGGYPEGCDHCDQIFQLCCGSDGITYGNICELECADKIRPVSFVKWGWC</sequence>
<gene>
    <name evidence="7" type="primary">LOC108563482</name>
</gene>
<protein>
    <submittedName>
        <fullName evidence="7">Serine protease inhibitor dipetalogastin-like</fullName>
    </submittedName>
</protein>
<dbReference type="GO" id="GO:0004867">
    <property type="term" value="F:serine-type endopeptidase inhibitor activity"/>
    <property type="evidence" value="ECO:0007669"/>
    <property type="project" value="UniProtKB-KW"/>
</dbReference>
<evidence type="ECO:0000313" key="6">
    <source>
        <dbReference type="Proteomes" id="UP000695000"/>
    </source>
</evidence>
<feature type="signal peptide" evidence="4">
    <location>
        <begin position="1"/>
        <end position="19"/>
    </location>
</feature>
<dbReference type="Pfam" id="PF07648">
    <property type="entry name" value="Kazal_2"/>
    <property type="match status" value="2"/>
</dbReference>
<keyword evidence="4" id="KW-0732">Signal</keyword>
<dbReference type="PROSITE" id="PS00282">
    <property type="entry name" value="KAZAL_1"/>
    <property type="match status" value="2"/>
</dbReference>
<feature type="domain" description="Kazal-like" evidence="5">
    <location>
        <begin position="65"/>
        <end position="110"/>
    </location>
</feature>
<dbReference type="CDD" id="cd00104">
    <property type="entry name" value="KAZAL_FS"/>
    <property type="match status" value="1"/>
</dbReference>
<reference evidence="7" key="1">
    <citation type="submission" date="2025-08" db="UniProtKB">
        <authorList>
            <consortium name="RefSeq"/>
        </authorList>
    </citation>
    <scope>IDENTIFICATION</scope>
    <source>
        <tissue evidence="7">Whole Larva</tissue>
    </source>
</reference>